<reference evidence="1" key="1">
    <citation type="submission" date="2020-05" db="EMBL/GenBank/DDBJ databases">
        <authorList>
            <person name="Chiriac C."/>
            <person name="Salcher M."/>
            <person name="Ghai R."/>
            <person name="Kavagutti S V."/>
        </authorList>
    </citation>
    <scope>NUCLEOTIDE SEQUENCE</scope>
</reference>
<accession>A0A6J7DQI4</accession>
<dbReference type="AlphaFoldDB" id="A0A6J7DQI4"/>
<proteinExistence type="predicted"/>
<name>A0A6J7DQI4_9ZZZZ</name>
<gene>
    <name evidence="1" type="ORF">UFOPK3444_00836</name>
</gene>
<organism evidence="1">
    <name type="scientific">freshwater metagenome</name>
    <dbReference type="NCBI Taxonomy" id="449393"/>
    <lineage>
        <taxon>unclassified sequences</taxon>
        <taxon>metagenomes</taxon>
        <taxon>ecological metagenomes</taxon>
    </lineage>
</organism>
<protein>
    <submittedName>
        <fullName evidence="1">Unannotated protein</fullName>
    </submittedName>
</protein>
<dbReference type="EMBL" id="CAFBLU010000011">
    <property type="protein sequence ID" value="CAB4872911.1"/>
    <property type="molecule type" value="Genomic_DNA"/>
</dbReference>
<sequence>MGLEEHSIENLGERCEECGAKLTAQEAADLLESEGPNLCTNCSSEAALGLDEPA</sequence>
<evidence type="ECO:0000313" key="1">
    <source>
        <dbReference type="EMBL" id="CAB4872911.1"/>
    </source>
</evidence>